<gene>
    <name evidence="3" type="ORF">PMG11_02877</name>
</gene>
<feature type="domain" description="Myb-like DNA-binding" evidence="2">
    <location>
        <begin position="18"/>
        <end position="66"/>
    </location>
</feature>
<dbReference type="OrthoDB" id="5353914at2759"/>
<dbReference type="AlphaFoldDB" id="A0A0F7TNX4"/>
<feature type="region of interest" description="Disordered" evidence="1">
    <location>
        <begin position="75"/>
        <end position="132"/>
    </location>
</feature>
<organism evidence="3 4">
    <name type="scientific">Penicillium brasilianum</name>
    <dbReference type="NCBI Taxonomy" id="104259"/>
    <lineage>
        <taxon>Eukaryota</taxon>
        <taxon>Fungi</taxon>
        <taxon>Dikarya</taxon>
        <taxon>Ascomycota</taxon>
        <taxon>Pezizomycotina</taxon>
        <taxon>Eurotiomycetes</taxon>
        <taxon>Eurotiomycetidae</taxon>
        <taxon>Eurotiales</taxon>
        <taxon>Aspergillaceae</taxon>
        <taxon>Penicillium</taxon>
    </lineage>
</organism>
<evidence type="ECO:0000256" key="1">
    <source>
        <dbReference type="SAM" id="MobiDB-lite"/>
    </source>
</evidence>
<dbReference type="Pfam" id="PF22980">
    <property type="entry name" value="Myb_DNA-bind_8"/>
    <property type="match status" value="1"/>
</dbReference>
<sequence>MSPASKEKDISDDPSKDPMWFLITVIMNTEAKKLEKIDWDSVAEKMDIKTKGAAMKRYERLLGTYGLTTSYLAKQGVQSPGPAQGKGAATGGPSTPSKKCTPSKRKRANLEKDDDAENDKAPAPLDDEAGTE</sequence>
<proteinExistence type="predicted"/>
<keyword evidence="4" id="KW-1185">Reference proteome</keyword>
<accession>A0A0F7TNX4</accession>
<dbReference type="Proteomes" id="UP000042958">
    <property type="component" value="Unassembled WGS sequence"/>
</dbReference>
<dbReference type="InterPro" id="IPR054505">
    <property type="entry name" value="Myb_DNA-bind_8"/>
</dbReference>
<evidence type="ECO:0000313" key="4">
    <source>
        <dbReference type="Proteomes" id="UP000042958"/>
    </source>
</evidence>
<dbReference type="EMBL" id="CDHK01000002">
    <property type="protein sequence ID" value="CEJ56677.1"/>
    <property type="molecule type" value="Genomic_DNA"/>
</dbReference>
<evidence type="ECO:0000313" key="3">
    <source>
        <dbReference type="EMBL" id="CEJ56677.1"/>
    </source>
</evidence>
<protein>
    <recommendedName>
        <fullName evidence="2">Myb-like DNA-binding domain-containing protein</fullName>
    </recommendedName>
</protein>
<name>A0A0F7TNX4_PENBI</name>
<evidence type="ECO:0000259" key="2">
    <source>
        <dbReference type="Pfam" id="PF22980"/>
    </source>
</evidence>
<reference evidence="4" key="1">
    <citation type="journal article" date="2015" name="Genome Announc.">
        <title>Draft genome sequence of the fungus Penicillium brasilianum MG11.</title>
        <authorList>
            <person name="Horn F."/>
            <person name="Linde J."/>
            <person name="Mattern D.J."/>
            <person name="Walther G."/>
            <person name="Guthke R."/>
            <person name="Brakhage A.A."/>
            <person name="Valiante V."/>
        </authorList>
    </citation>
    <scope>NUCLEOTIDE SEQUENCE [LARGE SCALE GENOMIC DNA]</scope>
    <source>
        <strain evidence="4">MG11</strain>
    </source>
</reference>